<reference evidence="1" key="1">
    <citation type="submission" date="2018-02" db="EMBL/GenBank/DDBJ databases">
        <title>Rhizophora mucronata_Transcriptome.</title>
        <authorList>
            <person name="Meera S.P."/>
            <person name="Sreeshan A."/>
            <person name="Augustine A."/>
        </authorList>
    </citation>
    <scope>NUCLEOTIDE SEQUENCE</scope>
    <source>
        <tissue evidence="1">Leaf</tissue>
    </source>
</reference>
<organism evidence="1">
    <name type="scientific">Rhizophora mucronata</name>
    <name type="common">Asiatic mangrove</name>
    <dbReference type="NCBI Taxonomy" id="61149"/>
    <lineage>
        <taxon>Eukaryota</taxon>
        <taxon>Viridiplantae</taxon>
        <taxon>Streptophyta</taxon>
        <taxon>Embryophyta</taxon>
        <taxon>Tracheophyta</taxon>
        <taxon>Spermatophyta</taxon>
        <taxon>Magnoliopsida</taxon>
        <taxon>eudicotyledons</taxon>
        <taxon>Gunneridae</taxon>
        <taxon>Pentapetalae</taxon>
        <taxon>rosids</taxon>
        <taxon>fabids</taxon>
        <taxon>Malpighiales</taxon>
        <taxon>Rhizophoraceae</taxon>
        <taxon>Rhizophora</taxon>
    </lineage>
</organism>
<sequence>MLTLIIKNIDGGGRLKQY</sequence>
<name>A0A2P2NSJ6_RHIMU</name>
<dbReference type="AlphaFoldDB" id="A0A2P2NSJ6"/>
<evidence type="ECO:0000313" key="1">
    <source>
        <dbReference type="EMBL" id="MBX45370.1"/>
    </source>
</evidence>
<accession>A0A2P2NSJ6</accession>
<proteinExistence type="predicted"/>
<dbReference type="EMBL" id="GGEC01064886">
    <property type="protein sequence ID" value="MBX45370.1"/>
    <property type="molecule type" value="Transcribed_RNA"/>
</dbReference>
<protein>
    <submittedName>
        <fullName evidence="1">Uncharacterized protein</fullName>
    </submittedName>
</protein>